<evidence type="ECO:0000313" key="10">
    <source>
        <dbReference type="Proteomes" id="UP000694395"/>
    </source>
</evidence>
<dbReference type="GO" id="GO:0005543">
    <property type="term" value="F:phospholipid binding"/>
    <property type="evidence" value="ECO:0007669"/>
    <property type="project" value="TreeGrafter"/>
</dbReference>
<keyword evidence="4" id="KW-0963">Cytoplasm</keyword>
<dbReference type="GeneTree" id="ENSGT00950000182882"/>
<keyword evidence="5" id="KW-0175">Coiled coil</keyword>
<feature type="domain" description="BAR" evidence="8">
    <location>
        <begin position="29"/>
        <end position="250"/>
    </location>
</feature>
<keyword evidence="10" id="KW-1185">Reference proteome</keyword>
<dbReference type="GO" id="GO:0006911">
    <property type="term" value="P:phagocytosis, engulfment"/>
    <property type="evidence" value="ECO:0007669"/>
    <property type="project" value="TreeGrafter"/>
</dbReference>
<keyword evidence="3" id="KW-0728">SH3 domain</keyword>
<dbReference type="GO" id="GO:0012505">
    <property type="term" value="C:endomembrane system"/>
    <property type="evidence" value="ECO:0007669"/>
    <property type="project" value="UniProtKB-SubCell"/>
</dbReference>
<dbReference type="InterPro" id="IPR004148">
    <property type="entry name" value="BAR_dom"/>
</dbReference>
<dbReference type="AlphaFoldDB" id="A0A8K9WZU3"/>
<dbReference type="Ensembl" id="ENSOMYT00000128022.1">
    <property type="protein sequence ID" value="ENSOMYP00000125647.1"/>
    <property type="gene ID" value="ENSOMYG00000021943.2"/>
</dbReference>
<dbReference type="SUPFAM" id="SSF103657">
    <property type="entry name" value="BAR/IMD domain-like"/>
    <property type="match status" value="1"/>
</dbReference>
<evidence type="ECO:0000256" key="6">
    <source>
        <dbReference type="ARBA" id="ARBA00023136"/>
    </source>
</evidence>
<evidence type="ECO:0000256" key="4">
    <source>
        <dbReference type="ARBA" id="ARBA00022490"/>
    </source>
</evidence>
<dbReference type="PROSITE" id="PS51021">
    <property type="entry name" value="BAR"/>
    <property type="match status" value="1"/>
</dbReference>
<dbReference type="GO" id="GO:0097320">
    <property type="term" value="P:plasma membrane tubulation"/>
    <property type="evidence" value="ECO:0007669"/>
    <property type="project" value="TreeGrafter"/>
</dbReference>
<evidence type="ECO:0000259" key="8">
    <source>
        <dbReference type="PROSITE" id="PS51021"/>
    </source>
</evidence>
<feature type="compositionally biased region" description="Polar residues" evidence="7">
    <location>
        <begin position="281"/>
        <end position="298"/>
    </location>
</feature>
<dbReference type="Proteomes" id="UP000694395">
    <property type="component" value="Chromosome 9"/>
</dbReference>
<dbReference type="PANTHER" id="PTHR46514:SF1">
    <property type="entry name" value="BRIDGING INTEGRATOR 2"/>
    <property type="match status" value="1"/>
</dbReference>
<evidence type="ECO:0000313" key="9">
    <source>
        <dbReference type="Ensembl" id="ENSOMYP00000125647.1"/>
    </source>
</evidence>
<dbReference type="GO" id="GO:0002102">
    <property type="term" value="C:podosome"/>
    <property type="evidence" value="ECO:0007669"/>
    <property type="project" value="TreeGrafter"/>
</dbReference>
<feature type="compositionally biased region" description="Basic and acidic residues" evidence="7">
    <location>
        <begin position="319"/>
        <end position="340"/>
    </location>
</feature>
<dbReference type="GO" id="GO:0001891">
    <property type="term" value="C:phagocytic cup"/>
    <property type="evidence" value="ECO:0007669"/>
    <property type="project" value="TreeGrafter"/>
</dbReference>
<evidence type="ECO:0000256" key="7">
    <source>
        <dbReference type="SAM" id="MobiDB-lite"/>
    </source>
</evidence>
<reference evidence="9" key="2">
    <citation type="submission" date="2025-08" db="UniProtKB">
        <authorList>
            <consortium name="Ensembl"/>
        </authorList>
    </citation>
    <scope>IDENTIFICATION</scope>
</reference>
<keyword evidence="6" id="KW-0472">Membrane</keyword>
<evidence type="ECO:0000256" key="1">
    <source>
        <dbReference type="ARBA" id="ARBA00004308"/>
    </source>
</evidence>
<dbReference type="FunFam" id="1.20.1270.60:FF:000013">
    <property type="entry name" value="Amphiphysin isoform 2"/>
    <property type="match status" value="1"/>
</dbReference>
<dbReference type="InterPro" id="IPR027267">
    <property type="entry name" value="AH/BAR_dom_sf"/>
</dbReference>
<dbReference type="GO" id="GO:0071800">
    <property type="term" value="P:podosome assembly"/>
    <property type="evidence" value="ECO:0007669"/>
    <property type="project" value="TreeGrafter"/>
</dbReference>
<dbReference type="PRINTS" id="PR01251">
    <property type="entry name" value="AMPHIPHYSIN"/>
</dbReference>
<evidence type="ECO:0000256" key="5">
    <source>
        <dbReference type="ARBA" id="ARBA00023054"/>
    </source>
</evidence>
<gene>
    <name evidence="9" type="primary">LOC110532558</name>
</gene>
<evidence type="ECO:0000256" key="2">
    <source>
        <dbReference type="ARBA" id="ARBA00004496"/>
    </source>
</evidence>
<dbReference type="Pfam" id="PF03114">
    <property type="entry name" value="BAR"/>
    <property type="match status" value="1"/>
</dbReference>
<dbReference type="GO" id="GO:0005737">
    <property type="term" value="C:cytoplasm"/>
    <property type="evidence" value="ECO:0007669"/>
    <property type="project" value="UniProtKB-SubCell"/>
</dbReference>
<reference evidence="9" key="1">
    <citation type="submission" date="2020-07" db="EMBL/GenBank/DDBJ databases">
        <title>A long reads based de novo assembly of the rainbow trout Arlee double haploid line genome.</title>
        <authorList>
            <person name="Gao G."/>
            <person name="Palti Y."/>
        </authorList>
    </citation>
    <scope>NUCLEOTIDE SEQUENCE [LARGE SCALE GENOMIC DNA]</scope>
</reference>
<organism evidence="9 10">
    <name type="scientific">Oncorhynchus mykiss</name>
    <name type="common">Rainbow trout</name>
    <name type="synonym">Salmo gairdneri</name>
    <dbReference type="NCBI Taxonomy" id="8022"/>
    <lineage>
        <taxon>Eukaryota</taxon>
        <taxon>Metazoa</taxon>
        <taxon>Chordata</taxon>
        <taxon>Craniata</taxon>
        <taxon>Vertebrata</taxon>
        <taxon>Euteleostomi</taxon>
        <taxon>Actinopterygii</taxon>
        <taxon>Neopterygii</taxon>
        <taxon>Teleostei</taxon>
        <taxon>Protacanthopterygii</taxon>
        <taxon>Salmoniformes</taxon>
        <taxon>Salmonidae</taxon>
        <taxon>Salmoninae</taxon>
        <taxon>Oncorhynchus</taxon>
    </lineage>
</organism>
<feature type="region of interest" description="Disordered" evidence="7">
    <location>
        <begin position="266"/>
        <end position="397"/>
    </location>
</feature>
<sequence length="397" mass="44690">MSEGNGPKGGTGVFAKRFQRQLSRGKEKVLQKFGKTVETKDEIFEQCLLNLNDQQIDGNRLYKDLKIYLSSVKGMRQASKRLSQSLYGVYEPDWDGEEDLRTIVEGEDLLWNDYEAKLIDKALCTIESYISQFPDVRERVAKRGRKLVDYDSSRHHLEAMQNAKKKDDVKIAKAAEEVNRTQIVFEDINRELRDELPTLYDSRIGCYVSVFTAISNLRDTFFKEMTTVCSSYPSSHISFRTGSLKRRSFMSPRSWSASFSDFHQSYSPGKSGTLTRDRSSFRSLSSPRYDESLTSTPAVSPRSPPTKEPFSEAQDLDADSTRSEGPTAEKKPESESRDNTTTKGASGSGQKSEEKLMEEEKDVKEGEPPSDQHSTASNKKGEEEESSSALTASTSDV</sequence>
<name>A0A8K9WZU3_ONCMY</name>
<accession>A0A8K9WZU3</accession>
<proteinExistence type="predicted"/>
<dbReference type="SMART" id="SM00721">
    <property type="entry name" value="BAR"/>
    <property type="match status" value="1"/>
</dbReference>
<comment type="subcellular location">
    <subcellularLocation>
        <location evidence="2">Cytoplasm</location>
    </subcellularLocation>
    <subcellularLocation>
        <location evidence="1">Endomembrane system</location>
    </subcellularLocation>
</comment>
<feature type="compositionally biased region" description="Low complexity" evidence="7">
    <location>
        <begin position="387"/>
        <end position="397"/>
    </location>
</feature>
<dbReference type="Gene3D" id="1.20.1270.60">
    <property type="entry name" value="Arfaptin homology (AH) domain/BAR domain"/>
    <property type="match status" value="1"/>
</dbReference>
<protein>
    <submittedName>
        <fullName evidence="9">Bridging integrator 2a</fullName>
    </submittedName>
</protein>
<reference evidence="9" key="3">
    <citation type="submission" date="2025-09" db="UniProtKB">
        <authorList>
            <consortium name="Ensembl"/>
        </authorList>
    </citation>
    <scope>IDENTIFICATION</scope>
</reference>
<feature type="compositionally biased region" description="Polar residues" evidence="7">
    <location>
        <begin position="341"/>
        <end position="350"/>
    </location>
</feature>
<dbReference type="InterPro" id="IPR003005">
    <property type="entry name" value="Amphiphysin"/>
</dbReference>
<dbReference type="PANTHER" id="PTHR46514">
    <property type="entry name" value="AMPHIPHYSIN"/>
    <property type="match status" value="1"/>
</dbReference>
<evidence type="ECO:0000256" key="3">
    <source>
        <dbReference type="ARBA" id="ARBA00022443"/>
    </source>
</evidence>